<dbReference type="AlphaFoldDB" id="A0A3S3A7C6"/>
<evidence type="ECO:0000313" key="1">
    <source>
        <dbReference type="EMBL" id="RVW01287.1"/>
    </source>
</evidence>
<comment type="caution">
    <text evidence="1">The sequence shown here is derived from an EMBL/GenBank/DDBJ whole genome shotgun (WGS) entry which is preliminary data.</text>
</comment>
<protein>
    <submittedName>
        <fullName evidence="1">Uncharacterized protein</fullName>
    </submittedName>
</protein>
<accession>A0A3S3A7C6</accession>
<proteinExistence type="predicted"/>
<gene>
    <name evidence="1" type="ORF">EGT50_13760</name>
</gene>
<dbReference type="EMBL" id="RKLO01000005">
    <property type="protein sequence ID" value="RVW01287.1"/>
    <property type="molecule type" value="Genomic_DNA"/>
</dbReference>
<name>A0A3S3A7C6_9NOCA</name>
<dbReference type="Proteomes" id="UP000283479">
    <property type="component" value="Unassembled WGS sequence"/>
</dbReference>
<evidence type="ECO:0000313" key="2">
    <source>
        <dbReference type="Proteomes" id="UP000283479"/>
    </source>
</evidence>
<sequence length="70" mass="7406">MSKVHDHQSGAAAGAVRRFRSTREDGLIFSIFGARVEFSPISTGWDVDVPAVEIAEASASAAAPFTGSRR</sequence>
<reference evidence="1 2" key="1">
    <citation type="submission" date="2018-11" db="EMBL/GenBank/DDBJ databases">
        <title>Rhodococcus spongicola sp. nov. and Rhodococcus xishaensis sp. nov. from marine sponges.</title>
        <authorList>
            <person name="Li L."/>
            <person name="Lin H.W."/>
        </authorList>
    </citation>
    <scope>NUCLEOTIDE SEQUENCE [LARGE SCALE GENOMIC DNA]</scope>
    <source>
        <strain evidence="1 2">LHW51113</strain>
    </source>
</reference>
<organism evidence="1 2">
    <name type="scientific">Rhodococcus xishaensis</name>
    <dbReference type="NCBI Taxonomy" id="2487364"/>
    <lineage>
        <taxon>Bacteria</taxon>
        <taxon>Bacillati</taxon>
        <taxon>Actinomycetota</taxon>
        <taxon>Actinomycetes</taxon>
        <taxon>Mycobacteriales</taxon>
        <taxon>Nocardiaceae</taxon>
        <taxon>Rhodococcus</taxon>
    </lineage>
</organism>
<keyword evidence="2" id="KW-1185">Reference proteome</keyword>